<gene>
    <name evidence="2" type="ORF">A3864_12620</name>
</gene>
<dbReference type="EMBL" id="LVYK01000026">
    <property type="protein sequence ID" value="RAS76661.1"/>
    <property type="molecule type" value="Genomic_DNA"/>
</dbReference>
<comment type="caution">
    <text evidence="2">The sequence shown here is derived from an EMBL/GenBank/DDBJ whole genome shotgun (WGS) entry which is preliminary data.</text>
</comment>
<organism evidence="2 3">
    <name type="scientific">Priestia endophytica</name>
    <dbReference type="NCBI Taxonomy" id="135735"/>
    <lineage>
        <taxon>Bacteria</taxon>
        <taxon>Bacillati</taxon>
        <taxon>Bacillota</taxon>
        <taxon>Bacilli</taxon>
        <taxon>Bacillales</taxon>
        <taxon>Bacillaceae</taxon>
        <taxon>Priestia</taxon>
    </lineage>
</organism>
<dbReference type="AlphaFoldDB" id="A0AAX1Q9Q8"/>
<evidence type="ECO:0000259" key="1">
    <source>
        <dbReference type="SMART" id="SM00507"/>
    </source>
</evidence>
<dbReference type="InterPro" id="IPR003615">
    <property type="entry name" value="HNH_nuc"/>
</dbReference>
<dbReference type="RefSeq" id="WP_113765569.1">
    <property type="nucleotide sequence ID" value="NZ_LVYK01000026.1"/>
</dbReference>
<name>A0AAX1Q9Q8_9BACI</name>
<accession>A0AAX1Q9Q8</accession>
<dbReference type="SMART" id="SM00507">
    <property type="entry name" value="HNHc"/>
    <property type="match status" value="1"/>
</dbReference>
<proteinExistence type="predicted"/>
<dbReference type="CDD" id="cd00085">
    <property type="entry name" value="HNHc"/>
    <property type="match status" value="1"/>
</dbReference>
<keyword evidence="2" id="KW-0614">Plasmid</keyword>
<feature type="domain" description="HNH nuclease" evidence="1">
    <location>
        <begin position="8"/>
        <end position="80"/>
    </location>
</feature>
<dbReference type="Gene3D" id="1.10.30.50">
    <property type="match status" value="1"/>
</dbReference>
<evidence type="ECO:0000313" key="2">
    <source>
        <dbReference type="EMBL" id="RAS76661.1"/>
    </source>
</evidence>
<dbReference type="Proteomes" id="UP000250174">
    <property type="component" value="Unassembled WGS sequence"/>
</dbReference>
<reference evidence="2 3" key="1">
    <citation type="submission" date="2016-03" db="EMBL/GenBank/DDBJ databases">
        <title>Comparison of Bacillus endophyticus and B. anthracis characteristics using whole genome sequence analysis and microbiological techniques.</title>
        <authorList>
            <person name="Lekota K.E."/>
            <person name="Mafofo J."/>
            <person name="Rees J."/>
            <person name="Muchadeyi F.C."/>
            <person name="Madoroba E."/>
            <person name="Van Heerden H."/>
        </authorList>
    </citation>
    <scope>NUCLEOTIDE SEQUENCE [LARGE SCALE GENOMIC DNA]</scope>
    <source>
        <strain evidence="2 3">3631_10C</strain>
        <plasmid evidence="2">pBEH1</plasmid>
    </source>
</reference>
<geneLocation type="plasmid" evidence="2">
    <name>pBEH1</name>
</geneLocation>
<sequence length="583" mass="69494">MKLKSKPEIRYALWQAYKRKCAICGEPIEYTNLHVDHILAESLEKNSEELNKVLKRYKLTNNFDINSLYNLRPACSYCNIQKSNHESPEEITYRLLRKAKNKIKDIERGIKQFKEDAAYALKVEAMRGLVANGELKIEEYIDQVNNFIADYGQDYIEIDNKLNNFRLIKQHSVMLEGNLPTLNDPEGNCLFTFNSFYIRGVQISLSHKEILQVLYKGVKTSFKLLMRPYIVDKLDENNFLIQLGGCRFNLNASETNHLCNVIDKFIYEYLNALKKIEKTLQSEEFIPVNDEKLKYKLIKINKNIWKLMLEFAQEHDNYHGEGYWHIFDSSGRNMLKIYNNLPTDRYNSGFHCFIHSLVEDSHSWEPSNDVWLVWWYIGEDEEFGIRTYWTVQQTYNWLTKEFIPFVLYNFNKPFKKEKVSFRKYREQNNIQDIFYRESNRFHNRHKIKTSGDLLHLIESLQLHYSVTNQIFFDKEAIHKIYDSLVYILDICPSPDYYYTCRKLDLKKTENRKDLKAQILEKKKSEKYGKIYGGSLDILFRTLFINIELSIQTINEDEVEKITKLLEPFIEEYNMSKLVEVYSR</sequence>
<evidence type="ECO:0000313" key="3">
    <source>
        <dbReference type="Proteomes" id="UP000250174"/>
    </source>
</evidence>
<protein>
    <recommendedName>
        <fullName evidence="1">HNH nuclease domain-containing protein</fullName>
    </recommendedName>
</protein>